<reference evidence="1 2" key="1">
    <citation type="submission" date="2024-06" db="EMBL/GenBank/DDBJ databases">
        <title>Genomic Encyclopedia of Type Strains, Phase IV (KMG-IV): sequencing the most valuable type-strain genomes for metagenomic binning, comparative biology and taxonomic classification.</title>
        <authorList>
            <person name="Goeker M."/>
        </authorList>
    </citation>
    <scope>NUCLEOTIDE SEQUENCE [LARGE SCALE GENOMIC DNA]</scope>
    <source>
        <strain evidence="1 2">DSM 100022</strain>
    </source>
</reference>
<accession>A0ABV2GNU5</accession>
<evidence type="ECO:0000313" key="2">
    <source>
        <dbReference type="Proteomes" id="UP001549204"/>
    </source>
</evidence>
<evidence type="ECO:0000313" key="1">
    <source>
        <dbReference type="EMBL" id="MET3579964.1"/>
    </source>
</evidence>
<name>A0ABV2GNU5_9HYPH</name>
<dbReference type="Proteomes" id="UP001549204">
    <property type="component" value="Unassembled WGS sequence"/>
</dbReference>
<comment type="caution">
    <text evidence="1">The sequence shown here is derived from an EMBL/GenBank/DDBJ whole genome shotgun (WGS) entry which is preliminary data.</text>
</comment>
<keyword evidence="2" id="KW-1185">Reference proteome</keyword>
<organism evidence="1 2">
    <name type="scientific">Mesorhizobium robiniae</name>
    <dbReference type="NCBI Taxonomy" id="559315"/>
    <lineage>
        <taxon>Bacteria</taxon>
        <taxon>Pseudomonadati</taxon>
        <taxon>Pseudomonadota</taxon>
        <taxon>Alphaproteobacteria</taxon>
        <taxon>Hyphomicrobiales</taxon>
        <taxon>Phyllobacteriaceae</taxon>
        <taxon>Mesorhizobium</taxon>
    </lineage>
</organism>
<protein>
    <submittedName>
        <fullName evidence="1">Uncharacterized protein</fullName>
    </submittedName>
</protein>
<dbReference type="EMBL" id="JBEPMC010000004">
    <property type="protein sequence ID" value="MET3579964.1"/>
    <property type="molecule type" value="Genomic_DNA"/>
</dbReference>
<sequence length="85" mass="9738">MKTKVLDPQDLAGSREGRADRVRCVREDLFRNAGRGFDYRQCFLLQIAPHIVPNLLARVLHSGHEYALAFLVQVSRSFQAIRMVI</sequence>
<proteinExistence type="predicted"/>
<gene>
    <name evidence="1" type="ORF">ABID19_002995</name>
</gene>